<dbReference type="SUPFAM" id="SSF54001">
    <property type="entry name" value="Cysteine proteinases"/>
    <property type="match status" value="1"/>
</dbReference>
<feature type="compositionally biased region" description="Basic and acidic residues" evidence="4">
    <location>
        <begin position="1"/>
        <end position="20"/>
    </location>
</feature>
<dbReference type="InterPro" id="IPR043129">
    <property type="entry name" value="ATPase_NBD"/>
</dbReference>
<dbReference type="Gene3D" id="3.90.640.10">
    <property type="entry name" value="Actin, Chain A, domain 4"/>
    <property type="match status" value="1"/>
</dbReference>
<dbReference type="STRING" id="3469.A0A4Y7KYR0"/>
<evidence type="ECO:0000259" key="5">
    <source>
        <dbReference type="PROSITE" id="PS50879"/>
    </source>
</evidence>
<dbReference type="GO" id="GO:0006508">
    <property type="term" value="P:proteolysis"/>
    <property type="evidence" value="ECO:0007669"/>
    <property type="project" value="InterPro"/>
</dbReference>
<dbReference type="InterPro" id="IPR038765">
    <property type="entry name" value="Papain-like_cys_pep_sf"/>
</dbReference>
<dbReference type="FunFam" id="3.30.420.40:FF:000004">
    <property type="entry name" value="Molecular chaperone DnaK"/>
    <property type="match status" value="1"/>
</dbReference>
<dbReference type="PROSITE" id="PS50879">
    <property type="entry name" value="RNASE_H_1"/>
    <property type="match status" value="1"/>
</dbReference>
<accession>A0A4Y7KYR0</accession>
<dbReference type="Gene3D" id="2.60.34.10">
    <property type="entry name" value="Substrate Binding Domain Of DNAk, Chain A, domain 1"/>
    <property type="match status" value="1"/>
</dbReference>
<dbReference type="PANTHER" id="PTHR19375">
    <property type="entry name" value="HEAT SHOCK PROTEIN 70KDA"/>
    <property type="match status" value="1"/>
</dbReference>
<dbReference type="InterPro" id="IPR000169">
    <property type="entry name" value="Pept_cys_AS"/>
</dbReference>
<dbReference type="InterPro" id="IPR002156">
    <property type="entry name" value="RNaseH_domain"/>
</dbReference>
<dbReference type="EMBL" id="CM010723">
    <property type="protein sequence ID" value="RZC77231.1"/>
    <property type="molecule type" value="Genomic_DNA"/>
</dbReference>
<dbReference type="GO" id="GO:0005524">
    <property type="term" value="F:ATP binding"/>
    <property type="evidence" value="ECO:0007669"/>
    <property type="project" value="UniProtKB-KW"/>
</dbReference>
<dbReference type="InterPro" id="IPR029048">
    <property type="entry name" value="HSP70_C_sf"/>
</dbReference>
<evidence type="ECO:0000313" key="6">
    <source>
        <dbReference type="EMBL" id="RZC77231.1"/>
    </source>
</evidence>
<dbReference type="InterPro" id="IPR044730">
    <property type="entry name" value="RNase_H-like_dom_plant"/>
</dbReference>
<name>A0A4Y7KYR0_PAPSO</name>
<dbReference type="Gene3D" id="3.30.420.40">
    <property type="match status" value="2"/>
</dbReference>
<feature type="domain" description="RNase H type-1" evidence="5">
    <location>
        <begin position="1022"/>
        <end position="1122"/>
    </location>
</feature>
<dbReference type="InterPro" id="IPR039417">
    <property type="entry name" value="Peptidase_C1A_papain-like"/>
</dbReference>
<dbReference type="PRINTS" id="PR00301">
    <property type="entry name" value="HEATSHOCK70"/>
</dbReference>
<dbReference type="Pfam" id="PF00112">
    <property type="entry name" value="Peptidase_C1"/>
    <property type="match status" value="1"/>
</dbReference>
<keyword evidence="2" id="KW-0067">ATP-binding</keyword>
<dbReference type="SUPFAM" id="SSF100934">
    <property type="entry name" value="Heat shock protein 70kD (HSP70), C-terminal subdomain"/>
    <property type="match status" value="2"/>
</dbReference>
<dbReference type="InterPro" id="IPR000668">
    <property type="entry name" value="Peptidase_C1A_C"/>
</dbReference>
<dbReference type="PROSITE" id="PS00329">
    <property type="entry name" value="HSP70_2"/>
    <property type="match status" value="1"/>
</dbReference>
<dbReference type="GO" id="GO:0004523">
    <property type="term" value="F:RNA-DNA hybrid ribonuclease activity"/>
    <property type="evidence" value="ECO:0007669"/>
    <property type="project" value="InterPro"/>
</dbReference>
<evidence type="ECO:0000313" key="7">
    <source>
        <dbReference type="Proteomes" id="UP000316621"/>
    </source>
</evidence>
<evidence type="ECO:0000256" key="4">
    <source>
        <dbReference type="SAM" id="MobiDB-lite"/>
    </source>
</evidence>
<dbReference type="SUPFAM" id="SSF100920">
    <property type="entry name" value="Heat shock protein 70kD (HSP70), peptide-binding domain"/>
    <property type="match status" value="1"/>
</dbReference>
<evidence type="ECO:0000256" key="2">
    <source>
        <dbReference type="ARBA" id="ARBA00022840"/>
    </source>
</evidence>
<dbReference type="CDD" id="cd02248">
    <property type="entry name" value="Peptidase_C1A"/>
    <property type="match status" value="1"/>
</dbReference>
<keyword evidence="7" id="KW-1185">Reference proteome</keyword>
<dbReference type="SUPFAM" id="SSF53067">
    <property type="entry name" value="Actin-like ATPase domain"/>
    <property type="match status" value="2"/>
</dbReference>
<keyword evidence="1" id="KW-0547">Nucleotide-binding</keyword>
<organism evidence="6 7">
    <name type="scientific">Papaver somniferum</name>
    <name type="common">Opium poppy</name>
    <dbReference type="NCBI Taxonomy" id="3469"/>
    <lineage>
        <taxon>Eukaryota</taxon>
        <taxon>Viridiplantae</taxon>
        <taxon>Streptophyta</taxon>
        <taxon>Embryophyta</taxon>
        <taxon>Tracheophyta</taxon>
        <taxon>Spermatophyta</taxon>
        <taxon>Magnoliopsida</taxon>
        <taxon>Ranunculales</taxon>
        <taxon>Papaveraceae</taxon>
        <taxon>Papaveroideae</taxon>
        <taxon>Papaver</taxon>
    </lineage>
</organism>
<dbReference type="InterPro" id="IPR013126">
    <property type="entry name" value="Hsp_70_fam"/>
</dbReference>
<dbReference type="GO" id="GO:0140662">
    <property type="term" value="F:ATP-dependent protein folding chaperone"/>
    <property type="evidence" value="ECO:0007669"/>
    <property type="project" value="InterPro"/>
</dbReference>
<dbReference type="Gene3D" id="3.30.420.10">
    <property type="entry name" value="Ribonuclease H-like superfamily/Ribonuclease H"/>
    <property type="match status" value="1"/>
</dbReference>
<dbReference type="FunFam" id="3.30.30.30:FF:000003">
    <property type="entry name" value="Heat shock protein 9"/>
    <property type="match status" value="1"/>
</dbReference>
<gene>
    <name evidence="6" type="ORF">C5167_001373</name>
</gene>
<dbReference type="GO" id="GO:0003676">
    <property type="term" value="F:nucleic acid binding"/>
    <property type="evidence" value="ECO:0007669"/>
    <property type="project" value="InterPro"/>
</dbReference>
<dbReference type="SMART" id="SM00645">
    <property type="entry name" value="Pept_C1"/>
    <property type="match status" value="1"/>
</dbReference>
<dbReference type="Pfam" id="PF00012">
    <property type="entry name" value="HSP70"/>
    <property type="match status" value="2"/>
</dbReference>
<dbReference type="AlphaFoldDB" id="A0A4Y7KYR0"/>
<dbReference type="InterPro" id="IPR029047">
    <property type="entry name" value="HSP70_peptide-bd_sf"/>
</dbReference>
<dbReference type="InterPro" id="IPR036397">
    <property type="entry name" value="RNaseH_sf"/>
</dbReference>
<dbReference type="Gramene" id="RZC77231">
    <property type="protein sequence ID" value="RZC77231"/>
    <property type="gene ID" value="C5167_001373"/>
</dbReference>
<evidence type="ECO:0000256" key="1">
    <source>
        <dbReference type="ARBA" id="ARBA00022741"/>
    </source>
</evidence>
<dbReference type="FunFam" id="3.90.640.10:FF:000003">
    <property type="entry name" value="Molecular chaperone DnaK"/>
    <property type="match status" value="1"/>
</dbReference>
<feature type="region of interest" description="Disordered" evidence="4">
    <location>
        <begin position="1"/>
        <end position="29"/>
    </location>
</feature>
<dbReference type="Gene3D" id="3.90.70.10">
    <property type="entry name" value="Cysteine proteinases"/>
    <property type="match status" value="1"/>
</dbReference>
<evidence type="ECO:0000256" key="3">
    <source>
        <dbReference type="ARBA" id="ARBA00023157"/>
    </source>
</evidence>
<dbReference type="SUPFAM" id="SSF53098">
    <property type="entry name" value="Ribonuclease H-like"/>
    <property type="match status" value="1"/>
</dbReference>
<reference evidence="6 7" key="1">
    <citation type="journal article" date="2018" name="Science">
        <title>The opium poppy genome and morphinan production.</title>
        <authorList>
            <person name="Guo L."/>
            <person name="Winzer T."/>
            <person name="Yang X."/>
            <person name="Li Y."/>
            <person name="Ning Z."/>
            <person name="He Z."/>
            <person name="Teodor R."/>
            <person name="Lu Y."/>
            <person name="Bowser T.A."/>
            <person name="Graham I.A."/>
            <person name="Ye K."/>
        </authorList>
    </citation>
    <scope>NUCLEOTIDE SEQUENCE [LARGE SCALE GENOMIC DNA]</scope>
    <source>
        <strain evidence="7">cv. HN1</strain>
        <tissue evidence="6">Leaves</tissue>
    </source>
</reference>
<dbReference type="InterPro" id="IPR018181">
    <property type="entry name" value="Heat_shock_70_CS"/>
</dbReference>
<dbReference type="PROSITE" id="PS01036">
    <property type="entry name" value="HSP70_3"/>
    <property type="match status" value="1"/>
</dbReference>
<protein>
    <recommendedName>
        <fullName evidence="5">RNase H type-1 domain-containing protein</fullName>
    </recommendedName>
</protein>
<dbReference type="GO" id="GO:0008234">
    <property type="term" value="F:cysteine-type peptidase activity"/>
    <property type="evidence" value="ECO:0007669"/>
    <property type="project" value="InterPro"/>
</dbReference>
<proteinExistence type="predicted"/>
<dbReference type="Proteomes" id="UP000316621">
    <property type="component" value="Chromosome 9"/>
</dbReference>
<sequence>MRKGLYEEEGHDDFLEKNSDLDDDDENGDSEKMMMESMMVIVNHMMLMLMKRVMMSRVLMAIVASLLSQGTQLPAFDATAWTASPLATKFFSSKPLADYVIGIDLGASNSCVAVMELGKTVKVIENFQGERTTPTVVAFNNKGELLVGVPAKHQAVTNLTGTIFGTKRLFGRLYEDPQTQKEMTTVPYKIVKASNGDAWVEAHGKTYSPIQISAFLLNHMREIAEAYIGQSVYRAVISVPANFNNAQRQAMVDAAKYAGLEVEKIINDPSAAALSYGLNNKEGLIAILDLGGGTFNVSILEIFKGDVEVLATDGDAFLGGDDFDNALLEHLVSEFKRTELIDLSKDRLALHRLREAAERAKIELSSTSQTDIKLPFITADASGAKHLNITITRSTLDLLVNHLIERIKNPCSRCLMDASLSVKDIDEVVLVGGMTRVPKVQQTVFEIFGKCKWVNPDEAVAEGAAVQGGILRGDYYSTTEDNQSHFCVSFFEESDKCNSLGGLKLSGIPPAIRGLPLIQIDLTVDASGILVLKIKTSLYGQDLKLAMSSIGIHDNKSGMLVEDDYPYVPKDEGILPREIDWSNEVAVSPITSQGECGSCWVFSAIAALEILVSDKTGLSMTLSKQQIVDCAVTNGCGGSNPLWAFRFIKFHGVCTEEDYPYVAHVQKCDTTKRSVAWIDGYAWIPLNINDILCALTQQPLVAGYNPAITLHPRYDEYKGGIYHVDDTPFQLPENYVKHAACIVGWFYFQGQVIFKIRESAGPDWGDHGYAYLAVPKGPNGIKKLFIHVSHPILGLKGVKKIANARIYSLEKSLEEFKDNIPAEVATEIEVAISDLRQVSTGDSIEEIKAKLQIANKAISRIYQYMSGGLKKIADAIIFILEKNSREYKNEIPAEVATEIKVAISDLRQASIGDNLEEIKAKIQISHRAISRIYQDMSSGADVSQFQKESEREMATDIKLIGEFELMISPSSQRVAPGRSKVIKDLWLVANLAPCAELWKLCNRVFFEGSEVKWVEISWPPPGLNELMLCCDGAARGNTGQAGAGAIVRDSSCAVLGALCVGLGWKTNYVTEICAVIFGLELAIKRGVKSICVRSDSASVVQALVKGDLPWDLMQKRKLACAL</sequence>
<dbReference type="Gene3D" id="1.20.1270.10">
    <property type="match status" value="2"/>
</dbReference>
<dbReference type="Pfam" id="PF13456">
    <property type="entry name" value="RVT_3"/>
    <property type="match status" value="1"/>
</dbReference>
<dbReference type="PROSITE" id="PS00139">
    <property type="entry name" value="THIOL_PROTEASE_CYS"/>
    <property type="match status" value="1"/>
</dbReference>
<dbReference type="CDD" id="cd06222">
    <property type="entry name" value="RNase_H_like"/>
    <property type="match status" value="1"/>
</dbReference>
<dbReference type="InterPro" id="IPR012337">
    <property type="entry name" value="RNaseH-like_sf"/>
</dbReference>
<keyword evidence="3" id="KW-1015">Disulfide bond</keyword>